<feature type="non-terminal residue" evidence="1">
    <location>
        <position position="1"/>
    </location>
</feature>
<name>A0A8X6Q9Q8_NEPPI</name>
<protein>
    <submittedName>
        <fullName evidence="1">Uncharacterized protein</fullName>
    </submittedName>
</protein>
<dbReference type="OrthoDB" id="10260897at2759"/>
<sequence>EEKEADKFLRSMVTVQHPIDEKIKVAPLQLYPDSELIADEDNQS</sequence>
<organism evidence="1 2">
    <name type="scientific">Nephila pilipes</name>
    <name type="common">Giant wood spider</name>
    <name type="synonym">Nephila maculata</name>
    <dbReference type="NCBI Taxonomy" id="299642"/>
    <lineage>
        <taxon>Eukaryota</taxon>
        <taxon>Metazoa</taxon>
        <taxon>Ecdysozoa</taxon>
        <taxon>Arthropoda</taxon>
        <taxon>Chelicerata</taxon>
        <taxon>Arachnida</taxon>
        <taxon>Araneae</taxon>
        <taxon>Araneomorphae</taxon>
        <taxon>Entelegynae</taxon>
        <taxon>Araneoidea</taxon>
        <taxon>Nephilidae</taxon>
        <taxon>Nephila</taxon>
    </lineage>
</organism>
<keyword evidence="2" id="KW-1185">Reference proteome</keyword>
<proteinExistence type="predicted"/>
<dbReference type="Proteomes" id="UP000887013">
    <property type="component" value="Unassembled WGS sequence"/>
</dbReference>
<evidence type="ECO:0000313" key="1">
    <source>
        <dbReference type="EMBL" id="GFU13393.1"/>
    </source>
</evidence>
<accession>A0A8X6Q9Q8</accession>
<comment type="caution">
    <text evidence="1">The sequence shown here is derived from an EMBL/GenBank/DDBJ whole genome shotgun (WGS) entry which is preliminary data.</text>
</comment>
<feature type="non-terminal residue" evidence="1">
    <location>
        <position position="44"/>
    </location>
</feature>
<reference evidence="1" key="1">
    <citation type="submission" date="2020-08" db="EMBL/GenBank/DDBJ databases">
        <title>Multicomponent nature underlies the extraordinary mechanical properties of spider dragline silk.</title>
        <authorList>
            <person name="Kono N."/>
            <person name="Nakamura H."/>
            <person name="Mori M."/>
            <person name="Yoshida Y."/>
            <person name="Ohtoshi R."/>
            <person name="Malay A.D."/>
            <person name="Moran D.A.P."/>
            <person name="Tomita M."/>
            <person name="Numata K."/>
            <person name="Arakawa K."/>
        </authorList>
    </citation>
    <scope>NUCLEOTIDE SEQUENCE</scope>
</reference>
<dbReference type="AlphaFoldDB" id="A0A8X6Q9Q8"/>
<evidence type="ECO:0000313" key="2">
    <source>
        <dbReference type="Proteomes" id="UP000887013"/>
    </source>
</evidence>
<dbReference type="EMBL" id="BMAW01029716">
    <property type="protein sequence ID" value="GFU13393.1"/>
    <property type="molecule type" value="Genomic_DNA"/>
</dbReference>
<gene>
    <name evidence="1" type="ORF">NPIL_186731</name>
</gene>